<evidence type="ECO:0000313" key="2">
    <source>
        <dbReference type="Proteomes" id="UP000677537"/>
    </source>
</evidence>
<name>A0A940MZ07_9PROT</name>
<gene>
    <name evidence="1" type="ORF">J5Y10_09710</name>
</gene>
<dbReference type="Proteomes" id="UP000677537">
    <property type="component" value="Unassembled WGS sequence"/>
</dbReference>
<dbReference type="SUPFAM" id="SSF47413">
    <property type="entry name" value="lambda repressor-like DNA-binding domains"/>
    <property type="match status" value="1"/>
</dbReference>
<dbReference type="EMBL" id="JAGIZA010000005">
    <property type="protein sequence ID" value="MBP0493051.1"/>
    <property type="molecule type" value="Genomic_DNA"/>
</dbReference>
<dbReference type="InterPro" id="IPR031856">
    <property type="entry name" value="YdaS_toxin-like"/>
</dbReference>
<reference evidence="1" key="1">
    <citation type="submission" date="2021-03" db="EMBL/GenBank/DDBJ databases">
        <authorList>
            <person name="So Y."/>
        </authorList>
    </citation>
    <scope>NUCLEOTIDE SEQUENCE</scope>
    <source>
        <strain evidence="1">SG15</strain>
    </source>
</reference>
<dbReference type="GO" id="GO:0003677">
    <property type="term" value="F:DNA binding"/>
    <property type="evidence" value="ECO:0007669"/>
    <property type="project" value="InterPro"/>
</dbReference>
<dbReference type="NCBIfam" id="NF046037">
    <property type="entry name" value="carphisopro"/>
    <property type="match status" value="1"/>
</dbReference>
<dbReference type="InterPro" id="IPR010982">
    <property type="entry name" value="Lambda_DNA-bd_dom_sf"/>
</dbReference>
<proteinExistence type="predicted"/>
<evidence type="ECO:0000313" key="1">
    <source>
        <dbReference type="EMBL" id="MBP0493051.1"/>
    </source>
</evidence>
<dbReference type="AlphaFoldDB" id="A0A940MZ07"/>
<organism evidence="1 2">
    <name type="scientific">Roseomonas indoligenes</name>
    <dbReference type="NCBI Taxonomy" id="2820811"/>
    <lineage>
        <taxon>Bacteria</taxon>
        <taxon>Pseudomonadati</taxon>
        <taxon>Pseudomonadota</taxon>
        <taxon>Alphaproteobacteria</taxon>
        <taxon>Acetobacterales</taxon>
        <taxon>Roseomonadaceae</taxon>
        <taxon>Roseomonas</taxon>
    </lineage>
</organism>
<accession>A0A940MZ07</accession>
<comment type="caution">
    <text evidence="1">The sequence shown here is derived from an EMBL/GenBank/DDBJ whole genome shotgun (WGS) entry which is preliminary data.</text>
</comment>
<sequence length="94" mass="10210">MSGHQRAVQSVVSRFGGQNALARQLGLRQSTVWGWVSKGRVPSWRIPEIIAAGAALHDPVRLTPADFFDLPSPTPRVAWARRSAPALITDQAPT</sequence>
<dbReference type="Gene3D" id="1.10.260.40">
    <property type="entry name" value="lambda repressor-like DNA-binding domains"/>
    <property type="match status" value="1"/>
</dbReference>
<protein>
    <submittedName>
        <fullName evidence="1">Helix-turn-helix domain-containing protein</fullName>
    </submittedName>
</protein>
<dbReference type="Pfam" id="PF15943">
    <property type="entry name" value="YdaS_toxin"/>
    <property type="match status" value="1"/>
</dbReference>
<dbReference type="InterPro" id="IPR059216">
    <property type="entry name" value="LeuA_carph_isopro_dom"/>
</dbReference>
<keyword evidence="2" id="KW-1185">Reference proteome</keyword>
<dbReference type="RefSeq" id="WP_209373083.1">
    <property type="nucleotide sequence ID" value="NZ_JAGIZA010000005.1"/>
</dbReference>